<evidence type="ECO:0000256" key="2">
    <source>
        <dbReference type="SAM" id="MobiDB-lite"/>
    </source>
</evidence>
<evidence type="ECO:0000256" key="1">
    <source>
        <dbReference type="SAM" id="Coils"/>
    </source>
</evidence>
<reference evidence="3" key="1">
    <citation type="submission" date="2019-04" db="EMBL/GenBank/DDBJ databases">
        <title>Evolution of Biomass-Degrading Anaerobic Consortia Revealed by Metagenomics.</title>
        <authorList>
            <person name="Peng X."/>
        </authorList>
    </citation>
    <scope>NUCLEOTIDE SEQUENCE</scope>
    <source>
        <strain evidence="3">SIG18</strain>
    </source>
</reference>
<evidence type="ECO:0000313" key="4">
    <source>
        <dbReference type="Proteomes" id="UP000783037"/>
    </source>
</evidence>
<proteinExistence type="predicted"/>
<protein>
    <submittedName>
        <fullName evidence="3">Uncharacterized protein</fullName>
    </submittedName>
</protein>
<comment type="caution">
    <text evidence="3">The sequence shown here is derived from an EMBL/GenBank/DDBJ whole genome shotgun (WGS) entry which is preliminary data.</text>
</comment>
<feature type="region of interest" description="Disordered" evidence="2">
    <location>
        <begin position="20"/>
        <end position="40"/>
    </location>
</feature>
<evidence type="ECO:0000313" key="3">
    <source>
        <dbReference type="EMBL" id="MBE6501723.1"/>
    </source>
</evidence>
<keyword evidence="1" id="KW-0175">Coiled coil</keyword>
<sequence length="306" mass="35687">MDSEELRTVRVYTKKYTSKDKNGNAVEKESKQKQVSLKKEDPFEDDDLVKVLSQDDYQKLIDNQFSDERLDEFYHIIEAKDAEIKELENQIQTLKSSFFDDVDSLKEELVYKNELLKAKDEIHELNEENKKINDERVAIFKELDYKNKMILAYNVELNKSILNAINVVIDEARDNINRRNALLAADLNRSVEKAKHDVNEKNKAIAYDIKSTVEDMNEQIRNTSTLKMILNKKKINLRVPTDDLLKPFDFDFDVNQLLSGQALELDAAEILKEVMPKLPEPFSKYIDTIDEESLETIDVSKKEEED</sequence>
<name>A0A8T3V564_9EURY</name>
<accession>A0A8T3V564</accession>
<dbReference type="EMBL" id="SUTK01000016">
    <property type="protein sequence ID" value="MBE6501723.1"/>
    <property type="molecule type" value="Genomic_DNA"/>
</dbReference>
<dbReference type="RefSeq" id="WP_303738826.1">
    <property type="nucleotide sequence ID" value="NZ_SUTK01000016.1"/>
</dbReference>
<feature type="coiled-coil region" evidence="1">
    <location>
        <begin position="70"/>
        <end position="142"/>
    </location>
</feature>
<gene>
    <name evidence="3" type="ORF">E7Z79_04705</name>
</gene>
<dbReference type="Proteomes" id="UP000783037">
    <property type="component" value="Unassembled WGS sequence"/>
</dbReference>
<dbReference type="AlphaFoldDB" id="A0A8T3V564"/>
<organism evidence="3 4">
    <name type="scientific">Methanobrevibacter thaueri</name>
    <dbReference type="NCBI Taxonomy" id="190975"/>
    <lineage>
        <taxon>Archaea</taxon>
        <taxon>Methanobacteriati</taxon>
        <taxon>Methanobacteriota</taxon>
        <taxon>Methanomada group</taxon>
        <taxon>Methanobacteria</taxon>
        <taxon>Methanobacteriales</taxon>
        <taxon>Methanobacteriaceae</taxon>
        <taxon>Methanobrevibacter</taxon>
    </lineage>
</organism>